<keyword evidence="1" id="KW-1003">Cell membrane</keyword>
<evidence type="ECO:0000256" key="2">
    <source>
        <dbReference type="NCBIfam" id="TIGR00210"/>
    </source>
</evidence>
<dbReference type="RefSeq" id="WP_123432091.1">
    <property type="nucleotide sequence ID" value="NZ_MOBK01000001.1"/>
</dbReference>
<evidence type="ECO:0000313" key="3">
    <source>
        <dbReference type="EMBL" id="RON24716.1"/>
    </source>
</evidence>
<comment type="function">
    <text evidence="1">Catalyzes the sodium-dependent transport of glutamate.</text>
</comment>
<dbReference type="NCBIfam" id="TIGR00210">
    <property type="entry name" value="gltS"/>
    <property type="match status" value="1"/>
</dbReference>
<feature type="transmembrane region" description="Helical" evidence="1">
    <location>
        <begin position="43"/>
        <end position="60"/>
    </location>
</feature>
<sequence length="404" mass="43507">MTPQIFQIHGLVSFTLAILLLFLGKSLVQRNAMLRQYCIPESVVGGFVCAAVTTLFYFGLNIEIEFDLDVRDTLLLYFFAGIGLNSDMRQLLKGGVPLLILLVLAGVFIVLQNALGMGMAEAFGLDPKAGLMVGSISLTGGAGTTLAWAPLFVDRLGINNAHELGMASNTVGLIAACVIGGPIANRLIRRHQLTPSGDGSLEVGVLEQQPHQSMDYYDVLWAWMWLNLTLMLGYGLNLLLVDAGITLPKFVSCLFAGIVIHHIVLAVMDEQRLKSWGGARLGLSLISDICLGMFLTMALMGLQLWQLSGALLFILCALTLQILLTVLYTYFVVFRCMGRNYEASVIASGFGGIALGSTATAIVNMTTVTQKYGAAHQAFLIVPLVCGFFIDLVNAVIIGMFSGI</sequence>
<keyword evidence="1" id="KW-0472">Membrane</keyword>
<comment type="similarity">
    <text evidence="1">Belongs to the glutamate:Na(+) symporter (ESS) (TC 2.A.27) family.</text>
</comment>
<feature type="transmembrane region" description="Helical" evidence="1">
    <location>
        <begin position="247"/>
        <end position="268"/>
    </location>
</feature>
<dbReference type="PANTHER" id="PTHR36178">
    <property type="entry name" value="SLR0625 PROTEIN"/>
    <property type="match status" value="1"/>
</dbReference>
<dbReference type="EMBL" id="MOBK01000001">
    <property type="protein sequence ID" value="RON24716.1"/>
    <property type="molecule type" value="Genomic_DNA"/>
</dbReference>
<feature type="transmembrane region" description="Helical" evidence="1">
    <location>
        <begin position="6"/>
        <end position="23"/>
    </location>
</feature>
<keyword evidence="1" id="KW-0915">Sodium</keyword>
<comment type="subcellular location">
    <subcellularLocation>
        <location evidence="1">Cell inner membrane</location>
        <topology evidence="1">Multi-pass membrane protein</topology>
    </subcellularLocation>
</comment>
<keyword evidence="1" id="KW-0739">Sodium transport</keyword>
<feature type="transmembrane region" description="Helical" evidence="1">
    <location>
        <begin position="129"/>
        <end position="152"/>
    </location>
</feature>
<comment type="caution">
    <text evidence="3">The sequence shown here is derived from an EMBL/GenBank/DDBJ whole genome shotgun (WGS) entry which is preliminary data.</text>
</comment>
<feature type="transmembrane region" description="Helical" evidence="1">
    <location>
        <begin position="164"/>
        <end position="184"/>
    </location>
</feature>
<feature type="transmembrane region" description="Helical" evidence="1">
    <location>
        <begin position="345"/>
        <end position="366"/>
    </location>
</feature>
<keyword evidence="1" id="KW-0812">Transmembrane</keyword>
<feature type="transmembrane region" description="Helical" evidence="1">
    <location>
        <begin position="219"/>
        <end position="241"/>
    </location>
</feature>
<keyword evidence="1" id="KW-0997">Cell inner membrane</keyword>
<dbReference type="Proteomes" id="UP000285636">
    <property type="component" value="Unassembled WGS sequence"/>
</dbReference>
<keyword evidence="1" id="KW-0406">Ion transport</keyword>
<keyword evidence="1" id="KW-0769">Symport</keyword>
<gene>
    <name evidence="1" type="primary">gltS</name>
    <name evidence="3" type="ORF">BK660_03340</name>
</gene>
<feature type="transmembrane region" description="Helical" evidence="1">
    <location>
        <begin position="96"/>
        <end position="117"/>
    </location>
</feature>
<dbReference type="GO" id="GO:0015813">
    <property type="term" value="P:L-glutamate transmembrane transport"/>
    <property type="evidence" value="ECO:0007669"/>
    <property type="project" value="UniProtKB-UniRule"/>
</dbReference>
<accession>A0A423IH12</accession>
<dbReference type="HAMAP" id="MF_02062">
    <property type="entry name" value="GltS"/>
    <property type="match status" value="1"/>
</dbReference>
<dbReference type="GO" id="GO:0005886">
    <property type="term" value="C:plasma membrane"/>
    <property type="evidence" value="ECO:0007669"/>
    <property type="project" value="UniProtKB-SubCell"/>
</dbReference>
<evidence type="ECO:0000256" key="1">
    <source>
        <dbReference type="HAMAP-Rule" id="MF_02062"/>
    </source>
</evidence>
<reference evidence="3 4" key="1">
    <citation type="submission" date="2016-10" db="EMBL/GenBank/DDBJ databases">
        <title>Comparative genome analysis of multiple Pseudomonas spp. focuses on biocontrol and plant growth promoting traits.</title>
        <authorList>
            <person name="Tao X.-Y."/>
            <person name="Taylor C.G."/>
        </authorList>
    </citation>
    <scope>NUCLEOTIDE SEQUENCE [LARGE SCALE GENOMIC DNA]</scope>
    <source>
        <strain evidence="3 4">38D7</strain>
    </source>
</reference>
<proteinExistence type="inferred from homology"/>
<dbReference type="PANTHER" id="PTHR36178:SF1">
    <property type="entry name" value="SODIUM_GLUTAMATE SYMPORTER"/>
    <property type="match status" value="1"/>
</dbReference>
<evidence type="ECO:0000313" key="4">
    <source>
        <dbReference type="Proteomes" id="UP000285636"/>
    </source>
</evidence>
<keyword evidence="1" id="KW-0029">Amino-acid transport</keyword>
<protein>
    <recommendedName>
        <fullName evidence="1 2">Sodium/glutamate symporter</fullName>
    </recommendedName>
</protein>
<feature type="transmembrane region" description="Helical" evidence="1">
    <location>
        <begin position="378"/>
        <end position="401"/>
    </location>
</feature>
<keyword evidence="1" id="KW-1133">Transmembrane helix</keyword>
<name>A0A423IH12_9PSED</name>
<dbReference type="GO" id="GO:0015501">
    <property type="term" value="F:glutamate:sodium symporter activity"/>
    <property type="evidence" value="ECO:0007669"/>
    <property type="project" value="UniProtKB-UniRule"/>
</dbReference>
<feature type="transmembrane region" description="Helical" evidence="1">
    <location>
        <begin position="280"/>
        <end position="305"/>
    </location>
</feature>
<dbReference type="AlphaFoldDB" id="A0A423IH12"/>
<organism evidence="3 4">
    <name type="scientific">Pseudomonas brassicacearum</name>
    <dbReference type="NCBI Taxonomy" id="930166"/>
    <lineage>
        <taxon>Bacteria</taxon>
        <taxon>Pseudomonadati</taxon>
        <taxon>Pseudomonadota</taxon>
        <taxon>Gammaproteobacteria</taxon>
        <taxon>Pseudomonadales</taxon>
        <taxon>Pseudomonadaceae</taxon>
        <taxon>Pseudomonas</taxon>
    </lineage>
</organism>
<dbReference type="Pfam" id="PF03616">
    <property type="entry name" value="Glt_symporter"/>
    <property type="match status" value="1"/>
</dbReference>
<keyword evidence="1" id="KW-0813">Transport</keyword>
<feature type="transmembrane region" description="Helical" evidence="1">
    <location>
        <begin position="311"/>
        <end position="333"/>
    </location>
</feature>
<dbReference type="InterPro" id="IPR004445">
    <property type="entry name" value="GltS"/>
</dbReference>